<dbReference type="STRING" id="1231657.A0A1Y2A0A4"/>
<dbReference type="GO" id="GO:0004497">
    <property type="term" value="F:monooxygenase activity"/>
    <property type="evidence" value="ECO:0007669"/>
    <property type="project" value="UniProtKB-KW"/>
</dbReference>
<dbReference type="InterPro" id="IPR036396">
    <property type="entry name" value="Cyt_P450_sf"/>
</dbReference>
<dbReference type="PRINTS" id="PR00463">
    <property type="entry name" value="EP450I"/>
</dbReference>
<comment type="cofactor">
    <cofactor evidence="1 4">
        <name>heme</name>
        <dbReference type="ChEBI" id="CHEBI:30413"/>
    </cofactor>
</comment>
<name>A0A1Y2A0A4_9PLEO</name>
<dbReference type="SUPFAM" id="SSF48264">
    <property type="entry name" value="Cytochrome P450"/>
    <property type="match status" value="1"/>
</dbReference>
<organism evidence="6 7">
    <name type="scientific">Clohesyomyces aquaticus</name>
    <dbReference type="NCBI Taxonomy" id="1231657"/>
    <lineage>
        <taxon>Eukaryota</taxon>
        <taxon>Fungi</taxon>
        <taxon>Dikarya</taxon>
        <taxon>Ascomycota</taxon>
        <taxon>Pezizomycotina</taxon>
        <taxon>Dothideomycetes</taxon>
        <taxon>Pleosporomycetidae</taxon>
        <taxon>Pleosporales</taxon>
        <taxon>Lindgomycetaceae</taxon>
        <taxon>Clohesyomyces</taxon>
    </lineage>
</organism>
<dbReference type="PANTHER" id="PTHR24305">
    <property type="entry name" value="CYTOCHROME P450"/>
    <property type="match status" value="1"/>
</dbReference>
<protein>
    <submittedName>
        <fullName evidence="6">Cytochrome P450</fullName>
    </submittedName>
</protein>
<dbReference type="OrthoDB" id="3934656at2759"/>
<evidence type="ECO:0000313" key="6">
    <source>
        <dbReference type="EMBL" id="ORY15884.1"/>
    </source>
</evidence>
<dbReference type="PANTHER" id="PTHR24305:SF190">
    <property type="entry name" value="P450, PUTATIVE (EUROFUNG)-RELATED"/>
    <property type="match status" value="1"/>
</dbReference>
<dbReference type="InterPro" id="IPR050121">
    <property type="entry name" value="Cytochrome_P450_monoxygenase"/>
</dbReference>
<dbReference type="PROSITE" id="PS00086">
    <property type="entry name" value="CYTOCHROME_P450"/>
    <property type="match status" value="1"/>
</dbReference>
<dbReference type="PRINTS" id="PR00385">
    <property type="entry name" value="P450"/>
</dbReference>
<keyword evidence="3 4" id="KW-0408">Iron</keyword>
<dbReference type="EMBL" id="MCFA01000022">
    <property type="protein sequence ID" value="ORY15884.1"/>
    <property type="molecule type" value="Genomic_DNA"/>
</dbReference>
<gene>
    <name evidence="6" type="ORF">BCR34DRAFT_598156</name>
</gene>
<evidence type="ECO:0000313" key="7">
    <source>
        <dbReference type="Proteomes" id="UP000193144"/>
    </source>
</evidence>
<keyword evidence="5" id="KW-0560">Oxidoreductase</keyword>
<dbReference type="Gene3D" id="1.10.630.10">
    <property type="entry name" value="Cytochrome P450"/>
    <property type="match status" value="1"/>
</dbReference>
<evidence type="ECO:0000256" key="2">
    <source>
        <dbReference type="ARBA" id="ARBA00022723"/>
    </source>
</evidence>
<accession>A0A1Y2A0A4</accession>
<proteinExistence type="inferred from homology"/>
<dbReference type="InterPro" id="IPR017972">
    <property type="entry name" value="Cyt_P450_CS"/>
</dbReference>
<reference evidence="6 7" key="1">
    <citation type="submission" date="2016-07" db="EMBL/GenBank/DDBJ databases">
        <title>Pervasive Adenine N6-methylation of Active Genes in Fungi.</title>
        <authorList>
            <consortium name="DOE Joint Genome Institute"/>
            <person name="Mondo S.J."/>
            <person name="Dannebaum R.O."/>
            <person name="Kuo R.C."/>
            <person name="Labutti K."/>
            <person name="Haridas S."/>
            <person name="Kuo A."/>
            <person name="Salamov A."/>
            <person name="Ahrendt S.R."/>
            <person name="Lipzen A."/>
            <person name="Sullivan W."/>
            <person name="Andreopoulos W.B."/>
            <person name="Clum A."/>
            <person name="Lindquist E."/>
            <person name="Daum C."/>
            <person name="Ramamoorthy G.K."/>
            <person name="Gryganskyi A."/>
            <person name="Culley D."/>
            <person name="Magnuson J.K."/>
            <person name="James T.Y."/>
            <person name="O'Malley M.A."/>
            <person name="Stajich J.E."/>
            <person name="Spatafora J.W."/>
            <person name="Visel A."/>
            <person name="Grigoriev I.V."/>
        </authorList>
    </citation>
    <scope>NUCLEOTIDE SEQUENCE [LARGE SCALE GENOMIC DNA]</scope>
    <source>
        <strain evidence="6 7">CBS 115471</strain>
    </source>
</reference>
<dbReference type="GO" id="GO:0020037">
    <property type="term" value="F:heme binding"/>
    <property type="evidence" value="ECO:0007669"/>
    <property type="project" value="InterPro"/>
</dbReference>
<keyword evidence="4 5" id="KW-0349">Heme</keyword>
<comment type="similarity">
    <text evidence="5">Belongs to the cytochrome P450 family.</text>
</comment>
<dbReference type="GO" id="GO:0005506">
    <property type="term" value="F:iron ion binding"/>
    <property type="evidence" value="ECO:0007669"/>
    <property type="project" value="InterPro"/>
</dbReference>
<evidence type="ECO:0000256" key="4">
    <source>
        <dbReference type="PIRSR" id="PIRSR602401-1"/>
    </source>
</evidence>
<feature type="binding site" description="axial binding residue" evidence="4">
    <location>
        <position position="158"/>
    </location>
    <ligand>
        <name>heme</name>
        <dbReference type="ChEBI" id="CHEBI:30413"/>
    </ligand>
    <ligandPart>
        <name>Fe</name>
        <dbReference type="ChEBI" id="CHEBI:18248"/>
    </ligandPart>
</feature>
<dbReference type="InterPro" id="IPR002401">
    <property type="entry name" value="Cyt_P450_E_grp-I"/>
</dbReference>
<comment type="caution">
    <text evidence="6">The sequence shown here is derived from an EMBL/GenBank/DDBJ whole genome shotgun (WGS) entry which is preliminary data.</text>
</comment>
<dbReference type="InterPro" id="IPR001128">
    <property type="entry name" value="Cyt_P450"/>
</dbReference>
<dbReference type="GO" id="GO:0016705">
    <property type="term" value="F:oxidoreductase activity, acting on paired donors, with incorporation or reduction of molecular oxygen"/>
    <property type="evidence" value="ECO:0007669"/>
    <property type="project" value="InterPro"/>
</dbReference>
<dbReference type="Proteomes" id="UP000193144">
    <property type="component" value="Unassembled WGS sequence"/>
</dbReference>
<sequence>MGEVFLTCMSNIGAGSDTTSIGLCAVLWYLLKYPETFAKLRAEVDNEAADCQTALTVTFAKAQKMPYLQAVIKEALRMHPATGLPLGRVVPKGGADIAGYYLPEGSVVGVNSWVSHYNSNTFGQDVETFRPERWLESDELSQQMDRSFLAFGHGSRTCIGKNISLLEMSVLIPHLVRTFDFELANPEAELECENIWMVKQKNVFCRVSQRKL</sequence>
<evidence type="ECO:0000256" key="1">
    <source>
        <dbReference type="ARBA" id="ARBA00001971"/>
    </source>
</evidence>
<evidence type="ECO:0000256" key="5">
    <source>
        <dbReference type="RuleBase" id="RU000461"/>
    </source>
</evidence>
<dbReference type="Pfam" id="PF00067">
    <property type="entry name" value="p450"/>
    <property type="match status" value="1"/>
</dbReference>
<evidence type="ECO:0000256" key="3">
    <source>
        <dbReference type="ARBA" id="ARBA00023004"/>
    </source>
</evidence>
<dbReference type="AlphaFoldDB" id="A0A1Y2A0A4"/>
<keyword evidence="2 4" id="KW-0479">Metal-binding</keyword>
<keyword evidence="5" id="KW-0503">Monooxygenase</keyword>
<keyword evidence="7" id="KW-1185">Reference proteome</keyword>